<keyword evidence="2" id="KW-1185">Reference proteome</keyword>
<proteinExistence type="predicted"/>
<gene>
    <name evidence="1" type="primary">similar to GA14419</name>
    <name evidence="1" type="ORF">CLUMA_CG011771</name>
</gene>
<dbReference type="EMBL" id="CVRI01000047">
    <property type="protein sequence ID" value="CRK98413.1"/>
    <property type="molecule type" value="Genomic_DNA"/>
</dbReference>
<dbReference type="Proteomes" id="UP000183832">
    <property type="component" value="Unassembled WGS sequence"/>
</dbReference>
<reference evidence="1 2" key="1">
    <citation type="submission" date="2015-04" db="EMBL/GenBank/DDBJ databases">
        <authorList>
            <person name="Syromyatnikov M.Y."/>
            <person name="Popov V.N."/>
        </authorList>
    </citation>
    <scope>NUCLEOTIDE SEQUENCE [LARGE SCALE GENOMIC DNA]</scope>
</reference>
<accession>A0A1J1IDS6</accession>
<evidence type="ECO:0000313" key="2">
    <source>
        <dbReference type="Proteomes" id="UP000183832"/>
    </source>
</evidence>
<evidence type="ECO:0000313" key="1">
    <source>
        <dbReference type="EMBL" id="CRK98413.1"/>
    </source>
</evidence>
<dbReference type="AlphaFoldDB" id="A0A1J1IDS6"/>
<sequence length="64" mass="8098">MLKFHCDENLTYEQTPLQIKWILFECWQRFPAIMKIERETEVRRQKWRMKVWDLLPDYKPQDTP</sequence>
<dbReference type="OrthoDB" id="6256972at2759"/>
<protein>
    <submittedName>
        <fullName evidence="1">CLUMA_CG011771, isoform A</fullName>
    </submittedName>
</protein>
<name>A0A1J1IDS6_9DIPT</name>
<organism evidence="1 2">
    <name type="scientific">Clunio marinus</name>
    <dbReference type="NCBI Taxonomy" id="568069"/>
    <lineage>
        <taxon>Eukaryota</taxon>
        <taxon>Metazoa</taxon>
        <taxon>Ecdysozoa</taxon>
        <taxon>Arthropoda</taxon>
        <taxon>Hexapoda</taxon>
        <taxon>Insecta</taxon>
        <taxon>Pterygota</taxon>
        <taxon>Neoptera</taxon>
        <taxon>Endopterygota</taxon>
        <taxon>Diptera</taxon>
        <taxon>Nematocera</taxon>
        <taxon>Chironomoidea</taxon>
        <taxon>Chironomidae</taxon>
        <taxon>Clunio</taxon>
    </lineage>
</organism>